<organism evidence="1 2">
    <name type="scientific">Artomyces pyxidatus</name>
    <dbReference type="NCBI Taxonomy" id="48021"/>
    <lineage>
        <taxon>Eukaryota</taxon>
        <taxon>Fungi</taxon>
        <taxon>Dikarya</taxon>
        <taxon>Basidiomycota</taxon>
        <taxon>Agaricomycotina</taxon>
        <taxon>Agaricomycetes</taxon>
        <taxon>Russulales</taxon>
        <taxon>Auriscalpiaceae</taxon>
        <taxon>Artomyces</taxon>
    </lineage>
</organism>
<protein>
    <submittedName>
        <fullName evidence="1">Uncharacterized protein</fullName>
    </submittedName>
</protein>
<comment type="caution">
    <text evidence="1">The sequence shown here is derived from an EMBL/GenBank/DDBJ whole genome shotgun (WGS) entry which is preliminary data.</text>
</comment>
<name>A0ACB8T578_9AGAM</name>
<reference evidence="1" key="1">
    <citation type="submission" date="2021-03" db="EMBL/GenBank/DDBJ databases">
        <authorList>
            <consortium name="DOE Joint Genome Institute"/>
            <person name="Ahrendt S."/>
            <person name="Looney B.P."/>
            <person name="Miyauchi S."/>
            <person name="Morin E."/>
            <person name="Drula E."/>
            <person name="Courty P.E."/>
            <person name="Chicoki N."/>
            <person name="Fauchery L."/>
            <person name="Kohler A."/>
            <person name="Kuo A."/>
            <person name="Labutti K."/>
            <person name="Pangilinan J."/>
            <person name="Lipzen A."/>
            <person name="Riley R."/>
            <person name="Andreopoulos W."/>
            <person name="He G."/>
            <person name="Johnson J."/>
            <person name="Barry K.W."/>
            <person name="Grigoriev I.V."/>
            <person name="Nagy L."/>
            <person name="Hibbett D."/>
            <person name="Henrissat B."/>
            <person name="Matheny P.B."/>
            <person name="Labbe J."/>
            <person name="Martin F."/>
        </authorList>
    </citation>
    <scope>NUCLEOTIDE SEQUENCE</scope>
    <source>
        <strain evidence="1">HHB10654</strain>
    </source>
</reference>
<evidence type="ECO:0000313" key="2">
    <source>
        <dbReference type="Proteomes" id="UP000814140"/>
    </source>
</evidence>
<proteinExistence type="predicted"/>
<dbReference type="EMBL" id="MU277204">
    <property type="protein sequence ID" value="KAI0063045.1"/>
    <property type="molecule type" value="Genomic_DNA"/>
</dbReference>
<gene>
    <name evidence="1" type="ORF">BV25DRAFT_1915379</name>
</gene>
<evidence type="ECO:0000313" key="1">
    <source>
        <dbReference type="EMBL" id="KAI0063045.1"/>
    </source>
</evidence>
<sequence length="244" mass="26364">MGAENLAPTSRHILTLPWLDLLVLACRVHYLLTLVETRRMITPRLVPGDEPGCFIVYLMRPGDFEFTLVPRGGAHSGLLRLSIVNIATIGGADGYVQDAIDPPPRAPSMPSSQTSSPVPTSQPDWDLPILVPRSSRCRSYSEPSKIAAAGVEDDLRPERPPAAARALCRSPFLPSASDERSSPPALRTVLPVEHPPAAAGPSRRSRSPRSPSDTRSSSPALSALLDALQELYPNHEHLEAAIIR</sequence>
<keyword evidence="2" id="KW-1185">Reference proteome</keyword>
<accession>A0ACB8T578</accession>
<dbReference type="Proteomes" id="UP000814140">
    <property type="component" value="Unassembled WGS sequence"/>
</dbReference>
<reference evidence="1" key="2">
    <citation type="journal article" date="2022" name="New Phytol.">
        <title>Evolutionary transition to the ectomycorrhizal habit in the genomes of a hyperdiverse lineage of mushroom-forming fungi.</title>
        <authorList>
            <person name="Looney B."/>
            <person name="Miyauchi S."/>
            <person name="Morin E."/>
            <person name="Drula E."/>
            <person name="Courty P.E."/>
            <person name="Kohler A."/>
            <person name="Kuo A."/>
            <person name="LaButti K."/>
            <person name="Pangilinan J."/>
            <person name="Lipzen A."/>
            <person name="Riley R."/>
            <person name="Andreopoulos W."/>
            <person name="He G."/>
            <person name="Johnson J."/>
            <person name="Nolan M."/>
            <person name="Tritt A."/>
            <person name="Barry K.W."/>
            <person name="Grigoriev I.V."/>
            <person name="Nagy L.G."/>
            <person name="Hibbett D."/>
            <person name="Henrissat B."/>
            <person name="Matheny P.B."/>
            <person name="Labbe J."/>
            <person name="Martin F.M."/>
        </authorList>
    </citation>
    <scope>NUCLEOTIDE SEQUENCE</scope>
    <source>
        <strain evidence="1">HHB10654</strain>
    </source>
</reference>